<sequence>MQRWINGPDFLSQSMENWPERPADMGDIPSDDPEIKKDAKVYATAKNTSNPILTAFERVSSWNKLKKIMAWVLRYKTNLRKRAKDCDDNDTPPEKQDDTKAFKTITVQEMNEAEREILRLVQNDSYPDEIRCVAQCDPQNSQGKRKSIRKSSHIYKLDPIVVNDLLCVGGRLQQAPIDNEAKHPIILPKKHHVVNLIIRHFHNLSGHSGTEYTLL</sequence>
<organism evidence="1 2">
    <name type="scientific">Paramuricea clavata</name>
    <name type="common">Red gorgonian</name>
    <name type="synonym">Violescent sea-whip</name>
    <dbReference type="NCBI Taxonomy" id="317549"/>
    <lineage>
        <taxon>Eukaryota</taxon>
        <taxon>Metazoa</taxon>
        <taxon>Cnidaria</taxon>
        <taxon>Anthozoa</taxon>
        <taxon>Octocorallia</taxon>
        <taxon>Malacalcyonacea</taxon>
        <taxon>Plexauridae</taxon>
        <taxon>Paramuricea</taxon>
    </lineage>
</organism>
<dbReference type="PANTHER" id="PTHR47331:SF1">
    <property type="entry name" value="GAG-LIKE PROTEIN"/>
    <property type="match status" value="1"/>
</dbReference>
<reference evidence="1" key="1">
    <citation type="submission" date="2020-04" db="EMBL/GenBank/DDBJ databases">
        <authorList>
            <person name="Alioto T."/>
            <person name="Alioto T."/>
            <person name="Gomez Garrido J."/>
        </authorList>
    </citation>
    <scope>NUCLEOTIDE SEQUENCE</scope>
    <source>
        <strain evidence="1">A484AB</strain>
    </source>
</reference>
<evidence type="ECO:0000313" key="2">
    <source>
        <dbReference type="Proteomes" id="UP001152795"/>
    </source>
</evidence>
<proteinExistence type="predicted"/>
<dbReference type="EMBL" id="CACRXK020000398">
    <property type="protein sequence ID" value="CAB3981518.1"/>
    <property type="molecule type" value="Genomic_DNA"/>
</dbReference>
<dbReference type="OrthoDB" id="5985080at2759"/>
<keyword evidence="2" id="KW-1185">Reference proteome</keyword>
<dbReference type="PANTHER" id="PTHR47331">
    <property type="entry name" value="PHD-TYPE DOMAIN-CONTAINING PROTEIN"/>
    <property type="match status" value="1"/>
</dbReference>
<evidence type="ECO:0000313" key="1">
    <source>
        <dbReference type="EMBL" id="CAB3981518.1"/>
    </source>
</evidence>
<dbReference type="AlphaFoldDB" id="A0A7D9HE84"/>
<dbReference type="Proteomes" id="UP001152795">
    <property type="component" value="Unassembled WGS sequence"/>
</dbReference>
<comment type="caution">
    <text evidence="1">The sequence shown here is derived from an EMBL/GenBank/DDBJ whole genome shotgun (WGS) entry which is preliminary data.</text>
</comment>
<gene>
    <name evidence="1" type="ORF">PACLA_8A048368</name>
</gene>
<protein>
    <submittedName>
        <fullName evidence="1">Uncharacterized protein</fullName>
    </submittedName>
</protein>
<accession>A0A7D9HE84</accession>
<name>A0A7D9HE84_PARCT</name>